<dbReference type="Gene3D" id="2.60.120.560">
    <property type="entry name" value="Exo-inulinase, domain 1"/>
    <property type="match status" value="1"/>
</dbReference>
<sequence length="201" mass="22621">MTDGEIRLVGAARPQDWAPVTPARWRFADGEVVLAESGRSRPGPRRPFEYALLAAGPEFSAVRIDARVRTDEPVTNRNRDVIVVFGHRSDTRFYYAHLCADNTIYPHNGVFKVHDADRERIDDQWDGRRSRAAPAITDDAWHHVTVRHHPATGRIAVHLDGDRDPLLTATDRTFGAGRVGFGSFDDIGRCRDFRVRGTPAR</sequence>
<name>A0A8J3FMN4_9ACTN</name>
<dbReference type="AlphaFoldDB" id="A0A8J3FMN4"/>
<comment type="caution">
    <text evidence="1">The sequence shown here is derived from an EMBL/GenBank/DDBJ whole genome shotgun (WGS) entry which is preliminary data.</text>
</comment>
<proteinExistence type="predicted"/>
<dbReference type="Proteomes" id="UP000656042">
    <property type="component" value="Unassembled WGS sequence"/>
</dbReference>
<dbReference type="SUPFAM" id="SSF49899">
    <property type="entry name" value="Concanavalin A-like lectins/glucanases"/>
    <property type="match status" value="1"/>
</dbReference>
<evidence type="ECO:0000313" key="2">
    <source>
        <dbReference type="Proteomes" id="UP000656042"/>
    </source>
</evidence>
<accession>A0A8J3FMN4</accession>
<dbReference type="RefSeq" id="WP_189077709.1">
    <property type="nucleotide sequence ID" value="NZ_BMMX01000001.1"/>
</dbReference>
<gene>
    <name evidence="1" type="ORF">GCM10012284_09230</name>
</gene>
<reference evidence="1" key="1">
    <citation type="journal article" date="2014" name="Int. J. Syst. Evol. Microbiol.">
        <title>Complete genome sequence of Corynebacterium casei LMG S-19264T (=DSM 44701T), isolated from a smear-ripened cheese.</title>
        <authorList>
            <consortium name="US DOE Joint Genome Institute (JGI-PGF)"/>
            <person name="Walter F."/>
            <person name="Albersmeier A."/>
            <person name="Kalinowski J."/>
            <person name="Ruckert C."/>
        </authorList>
    </citation>
    <scope>NUCLEOTIDE SEQUENCE</scope>
    <source>
        <strain evidence="1">CGMCC 4.7299</strain>
    </source>
</reference>
<protein>
    <submittedName>
        <fullName evidence="1">Uncharacterized protein</fullName>
    </submittedName>
</protein>
<evidence type="ECO:0000313" key="1">
    <source>
        <dbReference type="EMBL" id="GGK77347.1"/>
    </source>
</evidence>
<organism evidence="1 2">
    <name type="scientific">Mangrovihabitans endophyticus</name>
    <dbReference type="NCBI Taxonomy" id="1751298"/>
    <lineage>
        <taxon>Bacteria</taxon>
        <taxon>Bacillati</taxon>
        <taxon>Actinomycetota</taxon>
        <taxon>Actinomycetes</taxon>
        <taxon>Micromonosporales</taxon>
        <taxon>Micromonosporaceae</taxon>
        <taxon>Mangrovihabitans</taxon>
    </lineage>
</organism>
<reference evidence="1" key="2">
    <citation type="submission" date="2020-09" db="EMBL/GenBank/DDBJ databases">
        <authorList>
            <person name="Sun Q."/>
            <person name="Zhou Y."/>
        </authorList>
    </citation>
    <scope>NUCLEOTIDE SEQUENCE</scope>
    <source>
        <strain evidence="1">CGMCC 4.7299</strain>
    </source>
</reference>
<keyword evidence="2" id="KW-1185">Reference proteome</keyword>
<dbReference type="EMBL" id="BMMX01000001">
    <property type="protein sequence ID" value="GGK77347.1"/>
    <property type="molecule type" value="Genomic_DNA"/>
</dbReference>
<dbReference type="InterPro" id="IPR013320">
    <property type="entry name" value="ConA-like_dom_sf"/>
</dbReference>